<organism evidence="11 12">
    <name type="scientific">Monoraphidium neglectum</name>
    <dbReference type="NCBI Taxonomy" id="145388"/>
    <lineage>
        <taxon>Eukaryota</taxon>
        <taxon>Viridiplantae</taxon>
        <taxon>Chlorophyta</taxon>
        <taxon>core chlorophytes</taxon>
        <taxon>Chlorophyceae</taxon>
        <taxon>CS clade</taxon>
        <taxon>Sphaeropleales</taxon>
        <taxon>Selenastraceae</taxon>
        <taxon>Monoraphidium</taxon>
    </lineage>
</organism>
<protein>
    <submittedName>
        <fullName evidence="11">Glycerol dehydrogenase</fullName>
        <ecNumber evidence="11">1.1.1.6</ecNumber>
    </submittedName>
</protein>
<evidence type="ECO:0000256" key="3">
    <source>
        <dbReference type="ARBA" id="ARBA00022516"/>
    </source>
</evidence>
<dbReference type="GO" id="GO:0046872">
    <property type="term" value="F:metal ion binding"/>
    <property type="evidence" value="ECO:0007669"/>
    <property type="project" value="UniProtKB-KW"/>
</dbReference>
<dbReference type="PANTHER" id="PTHR43616:SF5">
    <property type="entry name" value="GLYCEROL DEHYDROGENASE 1"/>
    <property type="match status" value="1"/>
</dbReference>
<keyword evidence="9" id="KW-0594">Phospholipid biosynthesis</keyword>
<dbReference type="Gene3D" id="1.20.1090.10">
    <property type="entry name" value="Dehydroquinate synthase-like - alpha domain"/>
    <property type="match status" value="1"/>
</dbReference>
<name>A0A0D2JGE0_9CHLO</name>
<evidence type="ECO:0000256" key="7">
    <source>
        <dbReference type="ARBA" id="ARBA00023027"/>
    </source>
</evidence>
<keyword evidence="8" id="KW-0443">Lipid metabolism</keyword>
<keyword evidence="7" id="KW-0520">NAD</keyword>
<keyword evidence="4" id="KW-0479">Metal-binding</keyword>
<dbReference type="InterPro" id="IPR032837">
    <property type="entry name" value="G1PDH"/>
</dbReference>
<evidence type="ECO:0000256" key="8">
    <source>
        <dbReference type="ARBA" id="ARBA00023098"/>
    </source>
</evidence>
<dbReference type="GeneID" id="25742347"/>
<dbReference type="Proteomes" id="UP000054498">
    <property type="component" value="Unassembled WGS sequence"/>
</dbReference>
<evidence type="ECO:0000313" key="12">
    <source>
        <dbReference type="Proteomes" id="UP000054498"/>
    </source>
</evidence>
<dbReference type="EC" id="1.1.1.6" evidence="11"/>
<dbReference type="EMBL" id="KK102168">
    <property type="protein sequence ID" value="KIY98492.1"/>
    <property type="molecule type" value="Genomic_DNA"/>
</dbReference>
<evidence type="ECO:0000313" key="11">
    <source>
        <dbReference type="EMBL" id="KIY98492.1"/>
    </source>
</evidence>
<keyword evidence="5" id="KW-0521">NADP</keyword>
<accession>A0A0D2JGE0</accession>
<proteinExistence type="inferred from homology"/>
<evidence type="ECO:0000256" key="4">
    <source>
        <dbReference type="ARBA" id="ARBA00022723"/>
    </source>
</evidence>
<dbReference type="OrthoDB" id="28208at2759"/>
<dbReference type="GO" id="GO:0008888">
    <property type="term" value="F:glycerol dehydrogenase (NAD+) activity"/>
    <property type="evidence" value="ECO:0007669"/>
    <property type="project" value="UniProtKB-EC"/>
</dbReference>
<evidence type="ECO:0000256" key="6">
    <source>
        <dbReference type="ARBA" id="ARBA00023002"/>
    </source>
</evidence>
<dbReference type="KEGG" id="mng:MNEG_9472"/>
<keyword evidence="3" id="KW-0444">Lipid biosynthesis</keyword>
<dbReference type="PANTHER" id="PTHR43616">
    <property type="entry name" value="GLYCEROL DEHYDROGENASE"/>
    <property type="match status" value="1"/>
</dbReference>
<gene>
    <name evidence="11" type="ORF">MNEG_9472</name>
</gene>
<keyword evidence="10" id="KW-1208">Phospholipid metabolism</keyword>
<dbReference type="SUPFAM" id="SSF56796">
    <property type="entry name" value="Dehydroquinate synthase-like"/>
    <property type="match status" value="1"/>
</dbReference>
<evidence type="ECO:0000256" key="5">
    <source>
        <dbReference type="ARBA" id="ARBA00022857"/>
    </source>
</evidence>
<dbReference type="InterPro" id="IPR018211">
    <property type="entry name" value="ADH_Fe_CS"/>
</dbReference>
<evidence type="ECO:0000256" key="10">
    <source>
        <dbReference type="ARBA" id="ARBA00023264"/>
    </source>
</evidence>
<sequence>MQTAPHQPSFYWETTTTTTTTPPWQVEGIVETIKRLGCKTVIGSGGGKAIDTARAAAHLAGLEFVSCPTSASSDAPCSALCVVYTPDGKFDHYMLLPRHPTLVLVDTAVIARSPKRTLVAGLGDALATWYEARTVAEARSLNFFGGAPSITGTALARLCRDVLLADGAEAVAALEAKSVTPALERVVEASRGAGSFSRPRANTLLSGLGFESGGLCVAHACHNGG</sequence>
<dbReference type="STRING" id="145388.A0A0D2JGE0"/>
<dbReference type="RefSeq" id="XP_013897512.1">
    <property type="nucleotide sequence ID" value="XM_014042058.1"/>
</dbReference>
<keyword evidence="12" id="KW-1185">Reference proteome</keyword>
<keyword evidence="6 11" id="KW-0560">Oxidoreductase</keyword>
<dbReference type="GO" id="GO:0008654">
    <property type="term" value="P:phospholipid biosynthetic process"/>
    <property type="evidence" value="ECO:0007669"/>
    <property type="project" value="UniProtKB-KW"/>
</dbReference>
<reference evidence="11 12" key="1">
    <citation type="journal article" date="2013" name="BMC Genomics">
        <title>Reconstruction of the lipid metabolism for the microalga Monoraphidium neglectum from its genome sequence reveals characteristics suitable for biofuel production.</title>
        <authorList>
            <person name="Bogen C."/>
            <person name="Al-Dilaimi A."/>
            <person name="Albersmeier A."/>
            <person name="Wichmann J."/>
            <person name="Grundmann M."/>
            <person name="Rupp O."/>
            <person name="Lauersen K.J."/>
            <person name="Blifernez-Klassen O."/>
            <person name="Kalinowski J."/>
            <person name="Goesmann A."/>
            <person name="Mussgnug J.H."/>
            <person name="Kruse O."/>
        </authorList>
    </citation>
    <scope>NUCLEOTIDE SEQUENCE [LARGE SCALE GENOMIC DNA]</scope>
    <source>
        <strain evidence="11 12">SAG 48.87</strain>
    </source>
</reference>
<dbReference type="AlphaFoldDB" id="A0A0D2JGE0"/>
<keyword evidence="2" id="KW-0963">Cytoplasm</keyword>
<evidence type="ECO:0000256" key="2">
    <source>
        <dbReference type="ARBA" id="ARBA00022490"/>
    </source>
</evidence>
<evidence type="ECO:0000256" key="1">
    <source>
        <dbReference type="ARBA" id="ARBA00007358"/>
    </source>
</evidence>
<dbReference type="Pfam" id="PF13685">
    <property type="entry name" value="Fe-ADH_2"/>
    <property type="match status" value="1"/>
</dbReference>
<dbReference type="Gene3D" id="3.40.50.1970">
    <property type="match status" value="1"/>
</dbReference>
<dbReference type="PROSITE" id="PS00913">
    <property type="entry name" value="ADH_IRON_1"/>
    <property type="match status" value="1"/>
</dbReference>
<evidence type="ECO:0000256" key="9">
    <source>
        <dbReference type="ARBA" id="ARBA00023209"/>
    </source>
</evidence>
<dbReference type="InterPro" id="IPR016205">
    <property type="entry name" value="Glycerol_DH"/>
</dbReference>
<comment type="similarity">
    <text evidence="1">Belongs to the iron-containing alcohol dehydrogenase family.</text>
</comment>